<accession>A0A521FZ19</accession>
<keyword evidence="2" id="KW-1185">Reference proteome</keyword>
<reference evidence="1" key="1">
    <citation type="submission" date="2017-07" db="EMBL/GenBank/DDBJ databases">
        <title>The cable genome - Insights into the physiology and evolution of filamentous bacteria capable of sulfide oxidation via long distance electron transfer.</title>
        <authorList>
            <person name="Thorup C."/>
            <person name="Bjerg J.T."/>
            <person name="Schreiber L."/>
            <person name="Nielsen L.P."/>
            <person name="Kjeldsen K.U."/>
            <person name="Boesen T."/>
            <person name="Boggild A."/>
            <person name="Meysman F."/>
            <person name="Geelhoed J."/>
            <person name="Schramm A."/>
        </authorList>
    </citation>
    <scope>NUCLEOTIDE SEQUENCE [LARGE SCALE GENOMIC DNA]</scope>
    <source>
        <strain evidence="1">GS</strain>
    </source>
</reference>
<protein>
    <submittedName>
        <fullName evidence="1">Uncharacterized protein</fullName>
    </submittedName>
</protein>
<name>A0A521FZ19_9BACT</name>
<gene>
    <name evidence="1" type="ORF">CDV28_1438</name>
</gene>
<evidence type="ECO:0000313" key="2">
    <source>
        <dbReference type="Proteomes" id="UP000316238"/>
    </source>
</evidence>
<dbReference type="AlphaFoldDB" id="A0A521FZ19"/>
<dbReference type="Proteomes" id="UP000316238">
    <property type="component" value="Unassembled WGS sequence"/>
</dbReference>
<dbReference type="EMBL" id="NQJD01000043">
    <property type="protein sequence ID" value="TAA74016.1"/>
    <property type="molecule type" value="Genomic_DNA"/>
</dbReference>
<evidence type="ECO:0000313" key="1">
    <source>
        <dbReference type="EMBL" id="TAA74016.1"/>
    </source>
</evidence>
<proteinExistence type="predicted"/>
<organism evidence="1 2">
    <name type="scientific">Candidatus Electronema aureum</name>
    <dbReference type="NCBI Taxonomy" id="2005002"/>
    <lineage>
        <taxon>Bacteria</taxon>
        <taxon>Pseudomonadati</taxon>
        <taxon>Thermodesulfobacteriota</taxon>
        <taxon>Desulfobulbia</taxon>
        <taxon>Desulfobulbales</taxon>
        <taxon>Desulfobulbaceae</taxon>
        <taxon>Candidatus Electronema</taxon>
    </lineage>
</organism>
<comment type="caution">
    <text evidence="1">The sequence shown here is derived from an EMBL/GenBank/DDBJ whole genome shotgun (WGS) entry which is preliminary data.</text>
</comment>
<sequence>MKDSELRGYILQYFYDRRRDGLSLSPPKPADLGVEVTEQDILYVCDQLGEHNYLEWKATKSNYKSSGIIVNGYGRINAFGIDVVEGTETPAIKVEFVQHNNNTVTITGSTNVNNIIGSNNTLTLSELAKAIESATATPQEKEEAKTLLRKLLEHPLVSAIVGGAVGLLGS</sequence>